<dbReference type="Pfam" id="PF01546">
    <property type="entry name" value="Peptidase_M20"/>
    <property type="match status" value="1"/>
</dbReference>
<dbReference type="InterPro" id="IPR011650">
    <property type="entry name" value="Peptidase_M20_dimer"/>
</dbReference>
<proteinExistence type="predicted"/>
<sequence>MGNQEQQELQEKIRQKAAYYAAEYIAIRQHLHANPELSYQEFETSQFVQEHLRKLGIPFTIMATTGVVGLIKGRNPESRCIALRADMDALPILEENDISYKSTKPGIMHACGHDVHTSCLLGAARLLQELKDEWTGTIKLVFQPGEEKNPGGASYMIRDGVLENPAPAAIFGLHVHPQLPVGQVSFRAGKVMASADEIYITVKGKGGHAAAPNLTTDTLLVASQMVVALQQVISRNRDPHQPSVLSITSIQGGHTTNVIPSEVKMMGTFRAMDEGWRFKAHELIRNIVEGIAQSMGAEVDLHIDVGYPSVYNNEVLHEKAKAVAIDYLGSARVEETELRMGAEDFGYYSQQIPGCFYRLGVMNKERGIVSGVHTPTFNIDESAIETGMAIMAVLGALVEP</sequence>
<dbReference type="PANTHER" id="PTHR11014:SF63">
    <property type="entry name" value="METALLOPEPTIDASE, PUTATIVE (AFU_ORTHOLOGUE AFUA_6G09600)-RELATED"/>
    <property type="match status" value="1"/>
</dbReference>
<evidence type="ECO:0000313" key="3">
    <source>
        <dbReference type="EMBL" id="MCF1714076.1"/>
    </source>
</evidence>
<dbReference type="RefSeq" id="WP_234864603.1">
    <property type="nucleotide sequence ID" value="NZ_JAKEVY010000001.1"/>
</dbReference>
<dbReference type="NCBIfam" id="TIGR01891">
    <property type="entry name" value="amidohydrolases"/>
    <property type="match status" value="1"/>
</dbReference>
<name>A0ABS9BEX8_9BACT</name>
<evidence type="ECO:0000256" key="1">
    <source>
        <dbReference type="ARBA" id="ARBA00022801"/>
    </source>
</evidence>
<keyword evidence="1" id="KW-0378">Hydrolase</keyword>
<dbReference type="SUPFAM" id="SSF53187">
    <property type="entry name" value="Zn-dependent exopeptidases"/>
    <property type="match status" value="1"/>
</dbReference>
<evidence type="ECO:0000259" key="2">
    <source>
        <dbReference type="Pfam" id="PF07687"/>
    </source>
</evidence>
<evidence type="ECO:0000313" key="4">
    <source>
        <dbReference type="Proteomes" id="UP001200145"/>
    </source>
</evidence>
<dbReference type="Gene3D" id="3.40.630.10">
    <property type="entry name" value="Zn peptidases"/>
    <property type="match status" value="1"/>
</dbReference>
<protein>
    <submittedName>
        <fullName evidence="3">M20 family metallopeptidase</fullName>
    </submittedName>
</protein>
<gene>
    <name evidence="3" type="ORF">L0U88_05505</name>
</gene>
<dbReference type="InterPro" id="IPR017439">
    <property type="entry name" value="Amidohydrolase"/>
</dbReference>
<dbReference type="PANTHER" id="PTHR11014">
    <property type="entry name" value="PEPTIDASE M20 FAMILY MEMBER"/>
    <property type="match status" value="1"/>
</dbReference>
<dbReference type="SUPFAM" id="SSF55031">
    <property type="entry name" value="Bacterial exopeptidase dimerisation domain"/>
    <property type="match status" value="1"/>
</dbReference>
<dbReference type="EMBL" id="JAKEVY010000001">
    <property type="protein sequence ID" value="MCF1714076.1"/>
    <property type="molecule type" value="Genomic_DNA"/>
</dbReference>
<organism evidence="3 4">
    <name type="scientific">Flavihumibacter fluminis</name>
    <dbReference type="NCBI Taxonomy" id="2909236"/>
    <lineage>
        <taxon>Bacteria</taxon>
        <taxon>Pseudomonadati</taxon>
        <taxon>Bacteroidota</taxon>
        <taxon>Chitinophagia</taxon>
        <taxon>Chitinophagales</taxon>
        <taxon>Chitinophagaceae</taxon>
        <taxon>Flavihumibacter</taxon>
    </lineage>
</organism>
<feature type="domain" description="Peptidase M20 dimerisation" evidence="2">
    <location>
        <begin position="199"/>
        <end position="288"/>
    </location>
</feature>
<reference evidence="3 4" key="1">
    <citation type="submission" date="2022-01" db="EMBL/GenBank/DDBJ databases">
        <title>Flavihumibacter sp. nov., isolated from sediment of a river.</title>
        <authorList>
            <person name="Liu H."/>
        </authorList>
    </citation>
    <scope>NUCLEOTIDE SEQUENCE [LARGE SCALE GENOMIC DNA]</scope>
    <source>
        <strain evidence="3 4">RY-1</strain>
    </source>
</reference>
<dbReference type="PIRSF" id="PIRSF005962">
    <property type="entry name" value="Pept_M20D_amidohydro"/>
    <property type="match status" value="1"/>
</dbReference>
<keyword evidence="4" id="KW-1185">Reference proteome</keyword>
<dbReference type="Proteomes" id="UP001200145">
    <property type="component" value="Unassembled WGS sequence"/>
</dbReference>
<dbReference type="CDD" id="cd03886">
    <property type="entry name" value="M20_Acy1"/>
    <property type="match status" value="1"/>
</dbReference>
<dbReference type="InterPro" id="IPR036264">
    <property type="entry name" value="Bact_exopeptidase_dim_dom"/>
</dbReference>
<dbReference type="Pfam" id="PF07687">
    <property type="entry name" value="M20_dimer"/>
    <property type="match status" value="1"/>
</dbReference>
<dbReference type="InterPro" id="IPR002933">
    <property type="entry name" value="Peptidase_M20"/>
</dbReference>
<dbReference type="Gene3D" id="3.30.70.360">
    <property type="match status" value="1"/>
</dbReference>
<accession>A0ABS9BEX8</accession>
<comment type="caution">
    <text evidence="3">The sequence shown here is derived from an EMBL/GenBank/DDBJ whole genome shotgun (WGS) entry which is preliminary data.</text>
</comment>